<dbReference type="InterPro" id="IPR014746">
    <property type="entry name" value="Gln_synth/guanido_kin_cat_dom"/>
</dbReference>
<evidence type="ECO:0000256" key="2">
    <source>
        <dbReference type="ARBA" id="ARBA00022723"/>
    </source>
</evidence>
<dbReference type="AlphaFoldDB" id="A0A6J6SDI5"/>
<protein>
    <submittedName>
        <fullName evidence="4">Unannotated protein</fullName>
    </submittedName>
</protein>
<keyword evidence="2" id="KW-0479">Metal-binding</keyword>
<dbReference type="Gene3D" id="3.30.590.10">
    <property type="entry name" value="Glutamine synthetase/guanido kinase, catalytic domain"/>
    <property type="match status" value="1"/>
</dbReference>
<dbReference type="GO" id="GO:0006542">
    <property type="term" value="P:glutamine biosynthetic process"/>
    <property type="evidence" value="ECO:0007669"/>
    <property type="project" value="TreeGrafter"/>
</dbReference>
<dbReference type="EMBL" id="CAEZYP010000127">
    <property type="protein sequence ID" value="CAB4732991.1"/>
    <property type="molecule type" value="Genomic_DNA"/>
</dbReference>
<dbReference type="Pfam" id="PF00120">
    <property type="entry name" value="Gln-synt_C"/>
    <property type="match status" value="1"/>
</dbReference>
<keyword evidence="1" id="KW-0436">Ligase</keyword>
<evidence type="ECO:0000313" key="4">
    <source>
        <dbReference type="EMBL" id="CAB4732991.1"/>
    </source>
</evidence>
<dbReference type="GO" id="GO:0004356">
    <property type="term" value="F:glutamine synthetase activity"/>
    <property type="evidence" value="ECO:0007669"/>
    <property type="project" value="InterPro"/>
</dbReference>
<accession>A0A6J6SDI5</accession>
<reference evidence="4" key="1">
    <citation type="submission" date="2020-05" db="EMBL/GenBank/DDBJ databases">
        <authorList>
            <person name="Chiriac C."/>
            <person name="Salcher M."/>
            <person name="Ghai R."/>
            <person name="Kavagutti S V."/>
        </authorList>
    </citation>
    <scope>NUCLEOTIDE SEQUENCE</scope>
</reference>
<name>A0A6J6SDI5_9ZZZZ</name>
<dbReference type="GO" id="GO:0046872">
    <property type="term" value="F:metal ion binding"/>
    <property type="evidence" value="ECO:0007669"/>
    <property type="project" value="UniProtKB-KW"/>
</dbReference>
<dbReference type="SUPFAM" id="SSF55931">
    <property type="entry name" value="Glutamine synthetase/guanido kinase"/>
    <property type="match status" value="1"/>
</dbReference>
<dbReference type="PANTHER" id="PTHR43785:SF11">
    <property type="entry name" value="GAMMA-GLUTAMYLPOLYAMINE SYNTHETASE GLNA2"/>
    <property type="match status" value="1"/>
</dbReference>
<dbReference type="InterPro" id="IPR008146">
    <property type="entry name" value="Gln_synth_cat_dom"/>
</dbReference>
<proteinExistence type="predicted"/>
<evidence type="ECO:0000259" key="3">
    <source>
        <dbReference type="PROSITE" id="PS51987"/>
    </source>
</evidence>
<feature type="domain" description="GS catalytic" evidence="3">
    <location>
        <begin position="1"/>
        <end position="163"/>
    </location>
</feature>
<dbReference type="PANTHER" id="PTHR43785">
    <property type="entry name" value="GAMMA-GLUTAMYLPUTRESCINE SYNTHETASE"/>
    <property type="match status" value="1"/>
</dbReference>
<sequence length="163" mass="18677">MGRQFIAGILKHAAEITAVTNQWVNSYKRLQGGGEAPSIINWGHNDRGALVRIPMYKPKKENSTRIEFRSPDSACNPYLAYAVMLAAGLKGIEKKYVLEPSTDTQLLPSNLEEAILVMEKSDLVRETLGEHVFDYFLRNKRSEWQDYRRQVSAYELDRYLPVL</sequence>
<evidence type="ECO:0000256" key="1">
    <source>
        <dbReference type="ARBA" id="ARBA00022598"/>
    </source>
</evidence>
<organism evidence="4">
    <name type="scientific">freshwater metagenome</name>
    <dbReference type="NCBI Taxonomy" id="449393"/>
    <lineage>
        <taxon>unclassified sequences</taxon>
        <taxon>metagenomes</taxon>
        <taxon>ecological metagenomes</taxon>
    </lineage>
</organism>
<gene>
    <name evidence="4" type="ORF">UFOPK2735_00764</name>
</gene>
<dbReference type="PROSITE" id="PS51987">
    <property type="entry name" value="GS_CATALYTIC"/>
    <property type="match status" value="1"/>
</dbReference>